<proteinExistence type="predicted"/>
<feature type="compositionally biased region" description="Low complexity" evidence="5">
    <location>
        <begin position="10"/>
        <end position="23"/>
    </location>
</feature>
<dbReference type="SUPFAM" id="SSF103473">
    <property type="entry name" value="MFS general substrate transporter"/>
    <property type="match status" value="1"/>
</dbReference>
<feature type="transmembrane region" description="Helical" evidence="6">
    <location>
        <begin position="237"/>
        <end position="259"/>
    </location>
</feature>
<dbReference type="InterPro" id="IPR020846">
    <property type="entry name" value="MFS_dom"/>
</dbReference>
<feature type="transmembrane region" description="Helical" evidence="6">
    <location>
        <begin position="193"/>
        <end position="216"/>
    </location>
</feature>
<dbReference type="GO" id="GO:0005886">
    <property type="term" value="C:plasma membrane"/>
    <property type="evidence" value="ECO:0007669"/>
    <property type="project" value="UniProtKB-SubCell"/>
</dbReference>
<keyword evidence="2 6" id="KW-0812">Transmembrane</keyword>
<protein>
    <submittedName>
        <fullName evidence="8">Putative MFS family arabinose efflux permease</fullName>
    </submittedName>
</protein>
<feature type="transmembrane region" description="Helical" evidence="6">
    <location>
        <begin position="33"/>
        <end position="58"/>
    </location>
</feature>
<feature type="transmembrane region" description="Helical" evidence="6">
    <location>
        <begin position="156"/>
        <end position="187"/>
    </location>
</feature>
<keyword evidence="4 6" id="KW-0472">Membrane</keyword>
<gene>
    <name evidence="8" type="ORF">BD833_11224</name>
</gene>
<name>A0A5S5CRT4_9ACTN</name>
<dbReference type="AlphaFoldDB" id="A0A5S5CRT4"/>
<dbReference type="PANTHER" id="PTHR23534:SF1">
    <property type="entry name" value="MAJOR FACILITATOR SUPERFAMILY PROTEIN"/>
    <property type="match status" value="1"/>
</dbReference>
<sequence length="416" mass="39870">MTWSSGRVAVGRTGQVGTPTTGTGRGDTWALRILFAASAVGGLGQSLAGAAGALLAVQVSRSEAVAGLPQAALVAGSAGAALGLSRIAARRGRRASLATGAGVALAGCAAVVVAAAAASLLGLLAGSLLLGAGTTAVMLVRYAAADLAGEGSRARAMASVLVATTVGAVVGPNLLAPAGSLAIWLGVPALSGAYLLSGAAFAVAGLTVMAGLPAPARPAAQPAAALRPPDRLGRDGVVGLVVLGIANLVMVAVMTMAPVQLHHLGHPMTSIGVVVSAHIAAMFAPSPLSGRLTDRLGASRSAGIAGILLVAASLLAVVGAHSLPVLGAAMVLLGSGWNLALISGSVLLTAGARPGDRPRREGWGEAGMGVAAASGSVAAGPLTAGAGYAALAAAGAVVAAFLLPAVLARPRSRAAE</sequence>
<dbReference type="Proteomes" id="UP000322499">
    <property type="component" value="Unassembled WGS sequence"/>
</dbReference>
<feature type="transmembrane region" description="Helical" evidence="6">
    <location>
        <begin position="302"/>
        <end position="320"/>
    </location>
</feature>
<accession>A0A5S5CRT4</accession>
<feature type="transmembrane region" description="Helical" evidence="6">
    <location>
        <begin position="64"/>
        <end position="84"/>
    </location>
</feature>
<feature type="transmembrane region" description="Helical" evidence="6">
    <location>
        <begin position="96"/>
        <end position="117"/>
    </location>
</feature>
<evidence type="ECO:0000256" key="5">
    <source>
        <dbReference type="SAM" id="MobiDB-lite"/>
    </source>
</evidence>
<evidence type="ECO:0000259" key="7">
    <source>
        <dbReference type="PROSITE" id="PS50850"/>
    </source>
</evidence>
<comment type="subcellular location">
    <subcellularLocation>
        <location evidence="1">Cell membrane</location>
        <topology evidence="1">Multi-pass membrane protein</topology>
    </subcellularLocation>
</comment>
<dbReference type="EMBL" id="VNHW01000012">
    <property type="protein sequence ID" value="TYP84909.1"/>
    <property type="molecule type" value="Genomic_DNA"/>
</dbReference>
<keyword evidence="3 6" id="KW-1133">Transmembrane helix</keyword>
<feature type="transmembrane region" description="Helical" evidence="6">
    <location>
        <begin position="326"/>
        <end position="350"/>
    </location>
</feature>
<evidence type="ECO:0000256" key="1">
    <source>
        <dbReference type="ARBA" id="ARBA00004651"/>
    </source>
</evidence>
<feature type="transmembrane region" description="Helical" evidence="6">
    <location>
        <begin position="388"/>
        <end position="408"/>
    </location>
</feature>
<feature type="domain" description="Major facilitator superfamily (MFS) profile" evidence="7">
    <location>
        <begin position="30"/>
        <end position="413"/>
    </location>
</feature>
<dbReference type="GO" id="GO:0022857">
    <property type="term" value="F:transmembrane transporter activity"/>
    <property type="evidence" value="ECO:0007669"/>
    <property type="project" value="InterPro"/>
</dbReference>
<organism evidence="8 9">
    <name type="scientific">Blastococcus xanthinilyticus</name>
    <dbReference type="NCBI Taxonomy" id="1564164"/>
    <lineage>
        <taxon>Bacteria</taxon>
        <taxon>Bacillati</taxon>
        <taxon>Actinomycetota</taxon>
        <taxon>Actinomycetes</taxon>
        <taxon>Geodermatophilales</taxon>
        <taxon>Geodermatophilaceae</taxon>
        <taxon>Blastococcus</taxon>
    </lineage>
</organism>
<dbReference type="Gene3D" id="1.20.1250.20">
    <property type="entry name" value="MFS general substrate transporter like domains"/>
    <property type="match status" value="1"/>
</dbReference>
<dbReference type="RefSeq" id="WP_166534406.1">
    <property type="nucleotide sequence ID" value="NZ_VNHW01000012.1"/>
</dbReference>
<evidence type="ECO:0000256" key="4">
    <source>
        <dbReference type="ARBA" id="ARBA00023136"/>
    </source>
</evidence>
<reference evidence="8 9" key="1">
    <citation type="submission" date="2019-07" db="EMBL/GenBank/DDBJ databases">
        <title>Genomic Encyclopedia of Archaeal and Bacterial Type Strains, Phase II (KMG-II): from individual species to whole genera.</title>
        <authorList>
            <person name="Goeker M."/>
        </authorList>
    </citation>
    <scope>NUCLEOTIDE SEQUENCE [LARGE SCALE GENOMIC DNA]</scope>
    <source>
        <strain evidence="8 9">DSM 46842</strain>
    </source>
</reference>
<evidence type="ECO:0000256" key="2">
    <source>
        <dbReference type="ARBA" id="ARBA00022692"/>
    </source>
</evidence>
<evidence type="ECO:0000313" key="9">
    <source>
        <dbReference type="Proteomes" id="UP000322499"/>
    </source>
</evidence>
<evidence type="ECO:0000256" key="6">
    <source>
        <dbReference type="SAM" id="Phobius"/>
    </source>
</evidence>
<feature type="region of interest" description="Disordered" evidence="5">
    <location>
        <begin position="1"/>
        <end position="23"/>
    </location>
</feature>
<dbReference type="InterPro" id="IPR011701">
    <property type="entry name" value="MFS"/>
</dbReference>
<dbReference type="PANTHER" id="PTHR23534">
    <property type="entry name" value="MFS PERMEASE"/>
    <property type="match status" value="1"/>
</dbReference>
<feature type="transmembrane region" description="Helical" evidence="6">
    <location>
        <begin position="123"/>
        <end position="144"/>
    </location>
</feature>
<feature type="transmembrane region" description="Helical" evidence="6">
    <location>
        <begin position="362"/>
        <end position="382"/>
    </location>
</feature>
<evidence type="ECO:0000256" key="3">
    <source>
        <dbReference type="ARBA" id="ARBA00022989"/>
    </source>
</evidence>
<comment type="caution">
    <text evidence="8">The sequence shown here is derived from an EMBL/GenBank/DDBJ whole genome shotgun (WGS) entry which is preliminary data.</text>
</comment>
<dbReference type="InterPro" id="IPR036259">
    <property type="entry name" value="MFS_trans_sf"/>
</dbReference>
<evidence type="ECO:0000313" key="8">
    <source>
        <dbReference type="EMBL" id="TYP84909.1"/>
    </source>
</evidence>
<feature type="transmembrane region" description="Helical" evidence="6">
    <location>
        <begin position="271"/>
        <end position="290"/>
    </location>
</feature>
<dbReference type="Pfam" id="PF07690">
    <property type="entry name" value="MFS_1"/>
    <property type="match status" value="1"/>
</dbReference>
<dbReference type="PROSITE" id="PS50850">
    <property type="entry name" value="MFS"/>
    <property type="match status" value="1"/>
</dbReference>
<keyword evidence="9" id="KW-1185">Reference proteome</keyword>